<keyword evidence="2" id="KW-1185">Reference proteome</keyword>
<proteinExistence type="predicted"/>
<protein>
    <recommendedName>
        <fullName evidence="3">Helicase C-terminal domain-containing protein</fullName>
    </recommendedName>
</protein>
<dbReference type="InterPro" id="IPR027417">
    <property type="entry name" value="P-loop_NTPase"/>
</dbReference>
<organism evidence="1 2">
    <name type="scientific">Chironomus riparius</name>
    <dbReference type="NCBI Taxonomy" id="315576"/>
    <lineage>
        <taxon>Eukaryota</taxon>
        <taxon>Metazoa</taxon>
        <taxon>Ecdysozoa</taxon>
        <taxon>Arthropoda</taxon>
        <taxon>Hexapoda</taxon>
        <taxon>Insecta</taxon>
        <taxon>Pterygota</taxon>
        <taxon>Neoptera</taxon>
        <taxon>Endopterygota</taxon>
        <taxon>Diptera</taxon>
        <taxon>Nematocera</taxon>
        <taxon>Chironomoidea</taxon>
        <taxon>Chironomidae</taxon>
        <taxon>Chironominae</taxon>
        <taxon>Chironomus</taxon>
    </lineage>
</organism>
<dbReference type="Gene3D" id="3.40.50.300">
    <property type="entry name" value="P-loop containing nucleotide triphosphate hydrolases"/>
    <property type="match status" value="1"/>
</dbReference>
<accession>A0A9N9RZF5</accession>
<dbReference type="AlphaFoldDB" id="A0A9N9RZF5"/>
<gene>
    <name evidence="1" type="ORF">CHIRRI_LOCUS9602</name>
</gene>
<dbReference type="SUPFAM" id="SSF52540">
    <property type="entry name" value="P-loop containing nucleoside triphosphate hydrolases"/>
    <property type="match status" value="1"/>
</dbReference>
<reference evidence="1" key="1">
    <citation type="submission" date="2022-01" db="EMBL/GenBank/DDBJ databases">
        <authorList>
            <person name="King R."/>
        </authorList>
    </citation>
    <scope>NUCLEOTIDE SEQUENCE</scope>
</reference>
<evidence type="ECO:0000313" key="1">
    <source>
        <dbReference type="EMBL" id="CAG9806748.1"/>
    </source>
</evidence>
<evidence type="ECO:0000313" key="2">
    <source>
        <dbReference type="Proteomes" id="UP001153620"/>
    </source>
</evidence>
<dbReference type="Proteomes" id="UP001153620">
    <property type="component" value="Chromosome 3"/>
</dbReference>
<sequence length="129" mass="14807">MDYPRFYTIIQFPALKLQDLFFIFQDIEEQDGDLSKIIILTSTDEVAKTLTYELNKRHISVSLVTGSRKERKNRRAADGYSEGKFDVLIVSSSRISVETGEVAHFINYDIEDLGPDSLFINKAKLRQRG</sequence>
<dbReference type="EMBL" id="OU895879">
    <property type="protein sequence ID" value="CAG9806748.1"/>
    <property type="molecule type" value="Genomic_DNA"/>
</dbReference>
<name>A0A9N9RZF5_9DIPT</name>
<evidence type="ECO:0008006" key="3">
    <source>
        <dbReference type="Google" id="ProtNLM"/>
    </source>
</evidence>
<reference evidence="1" key="2">
    <citation type="submission" date="2022-10" db="EMBL/GenBank/DDBJ databases">
        <authorList>
            <consortium name="ENA_rothamsted_submissions"/>
            <consortium name="culmorum"/>
            <person name="King R."/>
        </authorList>
    </citation>
    <scope>NUCLEOTIDE SEQUENCE</scope>
</reference>